<evidence type="ECO:0000259" key="4">
    <source>
        <dbReference type="Pfam" id="PF00370"/>
    </source>
</evidence>
<dbReference type="Proteomes" id="UP000027583">
    <property type="component" value="Unassembled WGS sequence"/>
</dbReference>
<comment type="similarity">
    <text evidence="1">Belongs to the FGGY kinase family.</text>
</comment>
<dbReference type="RefSeq" id="WP_023979050.1">
    <property type="nucleotide sequence ID" value="NZ_CBLX010000013.1"/>
</dbReference>
<dbReference type="GO" id="GO:0005975">
    <property type="term" value="P:carbohydrate metabolic process"/>
    <property type="evidence" value="ECO:0007669"/>
    <property type="project" value="InterPro"/>
</dbReference>
<dbReference type="PANTHER" id="PTHR43095">
    <property type="entry name" value="SUGAR KINASE"/>
    <property type="match status" value="1"/>
</dbReference>
<dbReference type="InterPro" id="IPR043129">
    <property type="entry name" value="ATPase_NBD"/>
</dbReference>
<dbReference type="InterPro" id="IPR050406">
    <property type="entry name" value="FGGY_Carb_Kinase"/>
</dbReference>
<accession>A0A060QKR7</accession>
<dbReference type="Gene3D" id="3.30.420.40">
    <property type="match status" value="2"/>
</dbReference>
<evidence type="ECO:0000256" key="3">
    <source>
        <dbReference type="ARBA" id="ARBA00022777"/>
    </source>
</evidence>
<sequence length="455" mass="47943">MGFDQVAAGIDIGSTNLKAIIITPEGMVVGRASVPTPRRPDDQMIDATCLFSEVSGLLNRLCGSRYRIRAISTAGIGEDGTLVDAQLRPFSAALPWFATERQALFEMLSPSLAPSPLTGIDPDPFRTLTGWYWAARQEGHERAYAWLALSDYAAAQWCQSAFMSDSLAARTAAYLPQSGAWDDARVTATLGKRGLLPPVVRTGHIVGPVTRTGPENSVFAPDALVVAGGHDHPIGGWGITQLSPAAILDSMGTAEVVVTQNAPYPVPFPAGIDVAPGILSQGATLLCVEELARNLAWASQDSATGAMIAGLFSGVSKPDSFLESGCFIPGSHGGHAPAFTDDAPLAPLSRASAVVGALARAGETAIERINQLRAASWQANPAQPDVGTTQPDLYLSGGWSRAPGWVAIKRQLGSHPFRIVREPELTAASAALLAARALDWTPSVMDLLMPEEQHL</sequence>
<name>A0A060QKR7_9PROT</name>
<keyword evidence="3" id="KW-0418">Kinase</keyword>
<proteinExistence type="inferred from homology"/>
<keyword evidence="2" id="KW-0808">Transferase</keyword>
<evidence type="ECO:0000256" key="1">
    <source>
        <dbReference type="ARBA" id="ARBA00009156"/>
    </source>
</evidence>
<dbReference type="Pfam" id="PF00370">
    <property type="entry name" value="FGGY_N"/>
    <property type="match status" value="1"/>
</dbReference>
<comment type="caution">
    <text evidence="5">The sequence shown here is derived from an EMBL/GenBank/DDBJ whole genome shotgun (WGS) entry which is preliminary data.</text>
</comment>
<organism evidence="5 6">
    <name type="scientific">Asaia bogorensis</name>
    <dbReference type="NCBI Taxonomy" id="91915"/>
    <lineage>
        <taxon>Bacteria</taxon>
        <taxon>Pseudomonadati</taxon>
        <taxon>Pseudomonadota</taxon>
        <taxon>Alphaproteobacteria</taxon>
        <taxon>Acetobacterales</taxon>
        <taxon>Acetobacteraceae</taxon>
        <taxon>Asaia</taxon>
    </lineage>
</organism>
<dbReference type="EMBL" id="CBLX010000013">
    <property type="protein sequence ID" value="CDG40146.1"/>
    <property type="molecule type" value="Genomic_DNA"/>
</dbReference>
<reference evidence="5 6" key="2">
    <citation type="journal article" date="2014" name="PLoS ONE">
        <title>Evolution of mitochondria reconstructed from the energy metabolism of living bacteria.</title>
        <authorList>
            <person name="Degli Esposti M."/>
            <person name="Chouaia B."/>
            <person name="Comandatore F."/>
            <person name="Crotti E."/>
            <person name="Sassera D."/>
            <person name="Lievens P.M."/>
            <person name="Daffonchio D."/>
            <person name="Bandi C."/>
        </authorList>
    </citation>
    <scope>NUCLEOTIDE SEQUENCE [LARGE SCALE GENOMIC DNA]</scope>
    <source>
        <strain evidence="5 6">SF2.1</strain>
    </source>
</reference>
<dbReference type="AlphaFoldDB" id="A0A060QKR7"/>
<dbReference type="eggNOG" id="COG1070">
    <property type="taxonomic scope" value="Bacteria"/>
</dbReference>
<evidence type="ECO:0000313" key="6">
    <source>
        <dbReference type="Proteomes" id="UP000027583"/>
    </source>
</evidence>
<dbReference type="SUPFAM" id="SSF53067">
    <property type="entry name" value="Actin-like ATPase domain"/>
    <property type="match status" value="2"/>
</dbReference>
<dbReference type="PANTHER" id="PTHR43095:SF5">
    <property type="entry name" value="XYLULOSE KINASE"/>
    <property type="match status" value="1"/>
</dbReference>
<evidence type="ECO:0000313" key="5">
    <source>
        <dbReference type="EMBL" id="CDG40146.1"/>
    </source>
</evidence>
<reference evidence="5 6" key="1">
    <citation type="journal article" date="2014" name="Genome Biol. Evol.">
        <title>Acetic acid bacteria genomes reveal functional traits for adaptation to life in insect guts.</title>
        <authorList>
            <person name="Chouaia B."/>
            <person name="Gaiarsa S."/>
            <person name="Crotti E."/>
            <person name="Comandatore F."/>
            <person name="Degli Esposti M."/>
            <person name="Ricci I."/>
            <person name="Alma A."/>
            <person name="Favia G."/>
            <person name="Bandi C."/>
            <person name="Daffonchio D."/>
        </authorList>
    </citation>
    <scope>NUCLEOTIDE SEQUENCE [LARGE SCALE GENOMIC DNA]</scope>
    <source>
        <strain evidence="5 6">SF2.1</strain>
    </source>
</reference>
<dbReference type="InterPro" id="IPR018484">
    <property type="entry name" value="FGGY_N"/>
</dbReference>
<feature type="domain" description="Carbohydrate kinase FGGY N-terminal" evidence="4">
    <location>
        <begin position="8"/>
        <end position="234"/>
    </location>
</feature>
<dbReference type="GO" id="GO:0016301">
    <property type="term" value="F:kinase activity"/>
    <property type="evidence" value="ECO:0007669"/>
    <property type="project" value="UniProtKB-KW"/>
</dbReference>
<gene>
    <name evidence="5" type="ORF">ASAP_2101</name>
</gene>
<protein>
    <recommendedName>
        <fullName evidence="4">Carbohydrate kinase FGGY N-terminal domain-containing protein</fullName>
    </recommendedName>
</protein>
<evidence type="ECO:0000256" key="2">
    <source>
        <dbReference type="ARBA" id="ARBA00022679"/>
    </source>
</evidence>